<keyword evidence="5 6" id="KW-0472">Membrane</keyword>
<feature type="transmembrane region" description="Helical" evidence="6">
    <location>
        <begin position="38"/>
        <end position="64"/>
    </location>
</feature>
<evidence type="ECO:0000256" key="3">
    <source>
        <dbReference type="ARBA" id="ARBA00022692"/>
    </source>
</evidence>
<name>A0A8B9PSI5_APTOW</name>
<dbReference type="PANTHER" id="PTHR16932">
    <property type="entry name" value="INTERFERON ALPHA-INDUCIBLE PROTEIN 27"/>
    <property type="match status" value="1"/>
</dbReference>
<feature type="transmembrane region" description="Helical" evidence="6">
    <location>
        <begin position="109"/>
        <end position="128"/>
    </location>
</feature>
<keyword evidence="8" id="KW-1185">Reference proteome</keyword>
<accession>A0A8B9PSI5</accession>
<dbReference type="InterPro" id="IPR038213">
    <property type="entry name" value="IFI6/IFI27-like_sf"/>
</dbReference>
<keyword evidence="4 6" id="KW-1133">Transmembrane helix</keyword>
<evidence type="ECO:0000256" key="4">
    <source>
        <dbReference type="ARBA" id="ARBA00022989"/>
    </source>
</evidence>
<dbReference type="PANTHER" id="PTHR16932:SF18">
    <property type="entry name" value="INTERFERON, ALPHA-INDUCIBLE PROTEIN 27-LIKE 2"/>
    <property type="match status" value="1"/>
</dbReference>
<dbReference type="Gene3D" id="6.10.110.10">
    <property type="match status" value="1"/>
</dbReference>
<evidence type="ECO:0000313" key="8">
    <source>
        <dbReference type="Proteomes" id="UP000694424"/>
    </source>
</evidence>
<sequence>AAAPPRAAGGHVCVCRCRQALRPLPHERAGVSSNLKGAAIGAAVGLGVAFAGVPAGIWALGFTAKGIAAGSVATKMMSAAAIANGGGVASGSLVALLQSAGAAGLSLGAKIGVGSALGPLGAAAGALWPKGKRGSSS</sequence>
<evidence type="ECO:0000256" key="1">
    <source>
        <dbReference type="ARBA" id="ARBA00004141"/>
    </source>
</evidence>
<comment type="similarity">
    <text evidence="2">Belongs to the IFI6/IFI27 family.</text>
</comment>
<reference evidence="7" key="2">
    <citation type="submission" date="2025-09" db="UniProtKB">
        <authorList>
            <consortium name="Ensembl"/>
        </authorList>
    </citation>
    <scope>IDENTIFICATION</scope>
</reference>
<dbReference type="GO" id="GO:0016020">
    <property type="term" value="C:membrane"/>
    <property type="evidence" value="ECO:0007669"/>
    <property type="project" value="UniProtKB-SubCell"/>
</dbReference>
<evidence type="ECO:0000313" key="7">
    <source>
        <dbReference type="Ensembl" id="ENSAOWP00000014180.1"/>
    </source>
</evidence>
<dbReference type="Proteomes" id="UP000694424">
    <property type="component" value="Unplaced"/>
</dbReference>
<evidence type="ECO:0000256" key="6">
    <source>
        <dbReference type="SAM" id="Phobius"/>
    </source>
</evidence>
<evidence type="ECO:0000256" key="2">
    <source>
        <dbReference type="ARBA" id="ARBA00007262"/>
    </source>
</evidence>
<comment type="subcellular location">
    <subcellularLocation>
        <location evidence="1">Membrane</location>
        <topology evidence="1">Multi-pass membrane protein</topology>
    </subcellularLocation>
</comment>
<feature type="transmembrane region" description="Helical" evidence="6">
    <location>
        <begin position="76"/>
        <end position="97"/>
    </location>
</feature>
<dbReference type="InterPro" id="IPR009311">
    <property type="entry name" value="IFI6/IFI27-like"/>
</dbReference>
<organism evidence="7 8">
    <name type="scientific">Apteryx owenii</name>
    <name type="common">Little spotted kiwi</name>
    <dbReference type="NCBI Taxonomy" id="8824"/>
    <lineage>
        <taxon>Eukaryota</taxon>
        <taxon>Metazoa</taxon>
        <taxon>Chordata</taxon>
        <taxon>Craniata</taxon>
        <taxon>Vertebrata</taxon>
        <taxon>Euteleostomi</taxon>
        <taxon>Archelosauria</taxon>
        <taxon>Archosauria</taxon>
        <taxon>Dinosauria</taxon>
        <taxon>Saurischia</taxon>
        <taxon>Theropoda</taxon>
        <taxon>Coelurosauria</taxon>
        <taxon>Aves</taxon>
        <taxon>Palaeognathae</taxon>
        <taxon>Apterygiformes</taxon>
        <taxon>Apterygidae</taxon>
        <taxon>Apteryx</taxon>
    </lineage>
</organism>
<protein>
    <submittedName>
        <fullName evidence="7">Uncharacterized protein</fullName>
    </submittedName>
</protein>
<dbReference type="Pfam" id="PF06140">
    <property type="entry name" value="Ifi-6-16"/>
    <property type="match status" value="1"/>
</dbReference>
<keyword evidence="3 6" id="KW-0812">Transmembrane</keyword>
<evidence type="ECO:0000256" key="5">
    <source>
        <dbReference type="ARBA" id="ARBA00023136"/>
    </source>
</evidence>
<dbReference type="Ensembl" id="ENSAOWT00000016091.1">
    <property type="protein sequence ID" value="ENSAOWP00000014180.1"/>
    <property type="gene ID" value="ENSAOWG00000009675.1"/>
</dbReference>
<proteinExistence type="inferred from homology"/>
<reference evidence="7" key="1">
    <citation type="submission" date="2025-08" db="UniProtKB">
        <authorList>
            <consortium name="Ensembl"/>
        </authorList>
    </citation>
    <scope>IDENTIFICATION</scope>
</reference>
<dbReference type="AlphaFoldDB" id="A0A8B9PSI5"/>